<evidence type="ECO:0000256" key="1">
    <source>
        <dbReference type="SAM" id="MobiDB-lite"/>
    </source>
</evidence>
<dbReference type="InterPro" id="IPR012912">
    <property type="entry name" value="Plasmid_pRiA4b_Orf3-like"/>
</dbReference>
<feature type="region of interest" description="Disordered" evidence="1">
    <location>
        <begin position="1"/>
        <end position="60"/>
    </location>
</feature>
<protein>
    <recommendedName>
        <fullName evidence="2">Plasmid pRiA4b Orf3-like domain-containing protein</fullName>
    </recommendedName>
</protein>
<feature type="domain" description="Plasmid pRiA4b Orf3-like" evidence="2">
    <location>
        <begin position="65"/>
        <end position="118"/>
    </location>
</feature>
<dbReference type="Proteomes" id="UP000256964">
    <property type="component" value="Unassembled WGS sequence"/>
</dbReference>
<feature type="compositionally biased region" description="Pro residues" evidence="1">
    <location>
        <begin position="45"/>
        <end position="60"/>
    </location>
</feature>
<dbReference type="SUPFAM" id="SSF159941">
    <property type="entry name" value="MM3350-like"/>
    <property type="match status" value="1"/>
</dbReference>
<gene>
    <name evidence="3" type="ORF">OH76DRAFT_1399174</name>
</gene>
<evidence type="ECO:0000313" key="3">
    <source>
        <dbReference type="EMBL" id="RDX53284.1"/>
    </source>
</evidence>
<feature type="compositionally biased region" description="Acidic residues" evidence="1">
    <location>
        <begin position="353"/>
        <end position="382"/>
    </location>
</feature>
<dbReference type="EMBL" id="KZ857387">
    <property type="protein sequence ID" value="RDX53284.1"/>
    <property type="molecule type" value="Genomic_DNA"/>
</dbReference>
<feature type="compositionally biased region" description="Basic and acidic residues" evidence="1">
    <location>
        <begin position="331"/>
        <end position="344"/>
    </location>
</feature>
<proteinExistence type="predicted"/>
<organism evidence="3 4">
    <name type="scientific">Lentinus brumalis</name>
    <dbReference type="NCBI Taxonomy" id="2498619"/>
    <lineage>
        <taxon>Eukaryota</taxon>
        <taxon>Fungi</taxon>
        <taxon>Dikarya</taxon>
        <taxon>Basidiomycota</taxon>
        <taxon>Agaricomycotina</taxon>
        <taxon>Agaricomycetes</taxon>
        <taxon>Polyporales</taxon>
        <taxon>Polyporaceae</taxon>
        <taxon>Lentinus</taxon>
    </lineage>
</organism>
<feature type="region of interest" description="Disordered" evidence="1">
    <location>
        <begin position="331"/>
        <end position="382"/>
    </location>
</feature>
<reference evidence="3 4" key="1">
    <citation type="journal article" date="2018" name="Biotechnol. Biofuels">
        <title>Integrative visual omics of the white-rot fungus Polyporus brumalis exposes the biotechnological potential of its oxidative enzymes for delignifying raw plant biomass.</title>
        <authorList>
            <person name="Miyauchi S."/>
            <person name="Rancon A."/>
            <person name="Drula E."/>
            <person name="Hage H."/>
            <person name="Chaduli D."/>
            <person name="Favel A."/>
            <person name="Grisel S."/>
            <person name="Henrissat B."/>
            <person name="Herpoel-Gimbert I."/>
            <person name="Ruiz-Duenas F.J."/>
            <person name="Chevret D."/>
            <person name="Hainaut M."/>
            <person name="Lin J."/>
            <person name="Wang M."/>
            <person name="Pangilinan J."/>
            <person name="Lipzen A."/>
            <person name="Lesage-Meessen L."/>
            <person name="Navarro D."/>
            <person name="Riley R."/>
            <person name="Grigoriev I.V."/>
            <person name="Zhou S."/>
            <person name="Raouche S."/>
            <person name="Rosso M.N."/>
        </authorList>
    </citation>
    <scope>NUCLEOTIDE SEQUENCE [LARGE SCALE GENOMIC DNA]</scope>
    <source>
        <strain evidence="3 4">BRFM 1820</strain>
    </source>
</reference>
<dbReference type="Pfam" id="PF07929">
    <property type="entry name" value="PRiA4_ORF3"/>
    <property type="match status" value="1"/>
</dbReference>
<dbReference type="AlphaFoldDB" id="A0A371DL79"/>
<keyword evidence="4" id="KW-1185">Reference proteome</keyword>
<dbReference type="InterPro" id="IPR024047">
    <property type="entry name" value="MM3350-like_sf"/>
</dbReference>
<accession>A0A371DL79</accession>
<sequence>MQAAPSKRRIDDVDDSEEAARPTASKRSRADWDPYGFGFDVHPSTPEPADTPDPSSVLPPPSDKVIQLRFQLSRFKGVYRVVRLPLSFTFAHLYRFILLIFGWSGHHLHEAEVVTHVERYSPNGPRKGEVKKHRSFRVPEEPDRHEDIRAWQEWLFKYGKNDRDPAMLVKPKGARRQHHPPLDMNDPWDVLFAELEVPVKKDAEVTLGDIWAWKSRNNLSGGRCSNMEIAILFHYDLGASWDVHITVEPDKDGRFMWKVDPPRNAPVITVAKGGAPVEDAHSDYGEAEPKKKKISDLLFAPDVFAKYLKGEVGSTARKTELAVYNAEEERARRQALAQERERQRLARVQAGVMDEEEEEDEEDEEDDDDDEEEEEDDDWGEE</sequence>
<evidence type="ECO:0000313" key="4">
    <source>
        <dbReference type="Proteomes" id="UP000256964"/>
    </source>
</evidence>
<dbReference type="Gene3D" id="3.10.290.30">
    <property type="entry name" value="MM3350-like"/>
    <property type="match status" value="1"/>
</dbReference>
<name>A0A371DL79_9APHY</name>
<evidence type="ECO:0000259" key="2">
    <source>
        <dbReference type="Pfam" id="PF07929"/>
    </source>
</evidence>
<dbReference type="OrthoDB" id="2940229at2759"/>